<dbReference type="Proteomes" id="UP000070700">
    <property type="component" value="Unassembled WGS sequence"/>
</dbReference>
<name>A0A194X9B9_MOLSC</name>
<feature type="compositionally biased region" description="Polar residues" evidence="1">
    <location>
        <begin position="9"/>
        <end position="30"/>
    </location>
</feature>
<feature type="compositionally biased region" description="Acidic residues" evidence="1">
    <location>
        <begin position="321"/>
        <end position="330"/>
    </location>
</feature>
<dbReference type="Pfam" id="PF04090">
    <property type="entry name" value="Rrn11"/>
    <property type="match status" value="1"/>
</dbReference>
<dbReference type="InterPro" id="IPR053029">
    <property type="entry name" value="RNA_pol_I-specific_init_factor"/>
</dbReference>
<proteinExistence type="predicted"/>
<feature type="compositionally biased region" description="Basic and acidic residues" evidence="1">
    <location>
        <begin position="233"/>
        <end position="244"/>
    </location>
</feature>
<feature type="region of interest" description="Disordered" evidence="1">
    <location>
        <begin position="409"/>
        <end position="469"/>
    </location>
</feature>
<feature type="region of interest" description="Disordered" evidence="1">
    <location>
        <begin position="1"/>
        <end position="68"/>
    </location>
</feature>
<dbReference type="PANTHER" id="PTHR28244">
    <property type="entry name" value="RNA POLYMERASE I-SPECIFIC TRANSCRIPTION INITIATION FACTOR RRN11"/>
    <property type="match status" value="1"/>
</dbReference>
<sequence>MPTFALPLASSTRTTHAQSHSSRVRFSNLPTRKRKRPVPTSPENSSPEVSQDEDDSENIGLLPASTNPLSLTPAEIAQYRLAGLRLDEEIPSVKSFPHRGLPKRYDLKLDSGSKPLKDRKGKGKAVEEDTDHNVEIQKSEEEDPRQGVSRGSQLRVRHLGVLTTMLQRCLMEGDIERAKRAWAMLIRGQFGGKPVDLRQSGYWGIGAELLMRSMVKPSSRPSYDSDSEEEDQAERNGTRDGWRWGSKEGLEKMKDYYERLILQHPYKRHFHGSVNALDFWPAMIGCEIYGIQAEQKDSSWKLEKEEENDDGGERSDSQSDGSEEDEDLFDPTDSGFAADQRRKDRRLKRRAYRRWAQREEIRQTALAAAERIAARLDDLMETPPFSDSQNLLRLRGMLGLYIGDLSVPDQPIDDEGDEAEDKSSLRSQRLSQGGNTARYSFRQRMNDHERGKKRQAEEQANAQRLFSRI</sequence>
<feature type="compositionally biased region" description="Basic and acidic residues" evidence="1">
    <location>
        <begin position="103"/>
        <end position="139"/>
    </location>
</feature>
<gene>
    <name evidence="2" type="ORF">LY89DRAFT_551569</name>
</gene>
<feature type="compositionally biased region" description="Basic and acidic residues" evidence="1">
    <location>
        <begin position="444"/>
        <end position="457"/>
    </location>
</feature>
<dbReference type="GO" id="GO:0042790">
    <property type="term" value="P:nucleolar large rRNA transcription by RNA polymerase I"/>
    <property type="evidence" value="ECO:0007669"/>
    <property type="project" value="TreeGrafter"/>
</dbReference>
<dbReference type="RefSeq" id="XP_018071120.1">
    <property type="nucleotide sequence ID" value="XM_018208309.1"/>
</dbReference>
<dbReference type="GeneID" id="28818035"/>
<keyword evidence="3" id="KW-1185">Reference proteome</keyword>
<feature type="compositionally biased region" description="Polar residues" evidence="1">
    <location>
        <begin position="425"/>
        <end position="438"/>
    </location>
</feature>
<dbReference type="GO" id="GO:0070860">
    <property type="term" value="C:RNA polymerase I core factor complex"/>
    <property type="evidence" value="ECO:0007669"/>
    <property type="project" value="TreeGrafter"/>
</dbReference>
<feature type="compositionally biased region" description="Polar residues" evidence="1">
    <location>
        <begin position="458"/>
        <end position="469"/>
    </location>
</feature>
<feature type="compositionally biased region" description="Acidic residues" evidence="1">
    <location>
        <begin position="411"/>
        <end position="420"/>
    </location>
</feature>
<dbReference type="PANTHER" id="PTHR28244:SF1">
    <property type="entry name" value="RNA POLYMERASE I-SPECIFIC TRANSCRIPTION INITIATION FACTOR RRN11"/>
    <property type="match status" value="1"/>
</dbReference>
<organism evidence="2 3">
    <name type="scientific">Mollisia scopiformis</name>
    <name type="common">Conifer needle endophyte fungus</name>
    <name type="synonym">Phialocephala scopiformis</name>
    <dbReference type="NCBI Taxonomy" id="149040"/>
    <lineage>
        <taxon>Eukaryota</taxon>
        <taxon>Fungi</taxon>
        <taxon>Dikarya</taxon>
        <taxon>Ascomycota</taxon>
        <taxon>Pezizomycotina</taxon>
        <taxon>Leotiomycetes</taxon>
        <taxon>Helotiales</taxon>
        <taxon>Mollisiaceae</taxon>
        <taxon>Mollisia</taxon>
    </lineage>
</organism>
<dbReference type="GO" id="GO:0017025">
    <property type="term" value="F:TBP-class protein binding"/>
    <property type="evidence" value="ECO:0007669"/>
    <property type="project" value="TreeGrafter"/>
</dbReference>
<dbReference type="AlphaFoldDB" id="A0A194X9B9"/>
<feature type="region of interest" description="Disordered" evidence="1">
    <location>
        <begin position="217"/>
        <end position="244"/>
    </location>
</feature>
<dbReference type="KEGG" id="psco:LY89DRAFT_551569"/>
<evidence type="ECO:0000256" key="1">
    <source>
        <dbReference type="SAM" id="MobiDB-lite"/>
    </source>
</evidence>
<accession>A0A194X9B9</accession>
<feature type="region of interest" description="Disordered" evidence="1">
    <location>
        <begin position="94"/>
        <end position="151"/>
    </location>
</feature>
<evidence type="ECO:0000313" key="3">
    <source>
        <dbReference type="Proteomes" id="UP000070700"/>
    </source>
</evidence>
<dbReference type="InParanoid" id="A0A194X9B9"/>
<dbReference type="OrthoDB" id="10257049at2759"/>
<dbReference type="GO" id="GO:0001181">
    <property type="term" value="F:RNA polymerase I general transcription initiation factor activity"/>
    <property type="evidence" value="ECO:0007669"/>
    <property type="project" value="InterPro"/>
</dbReference>
<dbReference type="GO" id="GO:0001164">
    <property type="term" value="F:RNA polymerase I core promoter sequence-specific DNA binding"/>
    <property type="evidence" value="ECO:0007669"/>
    <property type="project" value="InterPro"/>
</dbReference>
<dbReference type="STRING" id="149040.A0A194X9B9"/>
<feature type="non-terminal residue" evidence="2">
    <location>
        <position position="469"/>
    </location>
</feature>
<dbReference type="InterPro" id="IPR007224">
    <property type="entry name" value="TIF_Rrn11"/>
</dbReference>
<dbReference type="EMBL" id="KQ947415">
    <property type="protein sequence ID" value="KUJ16765.1"/>
    <property type="molecule type" value="Genomic_DNA"/>
</dbReference>
<protein>
    <submittedName>
        <fullName evidence="2">Uncharacterized protein</fullName>
    </submittedName>
</protein>
<reference evidence="2 3" key="1">
    <citation type="submission" date="2015-10" db="EMBL/GenBank/DDBJ databases">
        <title>Full genome of DAOMC 229536 Phialocephala scopiformis, a fungal endophyte of spruce producing the potent anti-insectan compound rugulosin.</title>
        <authorList>
            <consortium name="DOE Joint Genome Institute"/>
            <person name="Walker A.K."/>
            <person name="Frasz S.L."/>
            <person name="Seifert K.A."/>
            <person name="Miller J.D."/>
            <person name="Mondo S.J."/>
            <person name="Labutti K."/>
            <person name="Lipzen A."/>
            <person name="Dockter R."/>
            <person name="Kennedy M."/>
            <person name="Grigoriev I.V."/>
            <person name="Spatafora J.W."/>
        </authorList>
    </citation>
    <scope>NUCLEOTIDE SEQUENCE [LARGE SCALE GENOMIC DNA]</scope>
    <source>
        <strain evidence="2 3">CBS 120377</strain>
    </source>
</reference>
<feature type="region of interest" description="Disordered" evidence="1">
    <location>
        <begin position="297"/>
        <end position="342"/>
    </location>
</feature>
<evidence type="ECO:0000313" key="2">
    <source>
        <dbReference type="EMBL" id="KUJ16765.1"/>
    </source>
</evidence>